<evidence type="ECO:0000313" key="2">
    <source>
        <dbReference type="EMBL" id="MBB4963256.1"/>
    </source>
</evidence>
<dbReference type="AlphaFoldDB" id="A0A7W7WTJ5"/>
<keyword evidence="3" id="KW-1185">Reference proteome</keyword>
<dbReference type="InterPro" id="IPR010982">
    <property type="entry name" value="Lambda_DNA-bd_dom_sf"/>
</dbReference>
<dbReference type="GO" id="GO:0003677">
    <property type="term" value="F:DNA binding"/>
    <property type="evidence" value="ECO:0007669"/>
    <property type="project" value="InterPro"/>
</dbReference>
<proteinExistence type="predicted"/>
<dbReference type="EMBL" id="JACHJS010000001">
    <property type="protein sequence ID" value="MBB4963256.1"/>
    <property type="molecule type" value="Genomic_DNA"/>
</dbReference>
<accession>A0A7W7WTJ5</accession>
<dbReference type="SMART" id="SM00530">
    <property type="entry name" value="HTH_XRE"/>
    <property type="match status" value="1"/>
</dbReference>
<dbReference type="Proteomes" id="UP000542674">
    <property type="component" value="Unassembled WGS sequence"/>
</dbReference>
<dbReference type="RefSeq" id="WP_184666056.1">
    <property type="nucleotide sequence ID" value="NZ_BAABAI010000004.1"/>
</dbReference>
<protein>
    <submittedName>
        <fullName evidence="2">Transcriptional regulator with XRE-family HTH domain</fullName>
    </submittedName>
</protein>
<evidence type="ECO:0000259" key="1">
    <source>
        <dbReference type="SMART" id="SM00530"/>
    </source>
</evidence>
<gene>
    <name evidence="2" type="ORF">F4559_000615</name>
</gene>
<feature type="domain" description="HTH cro/C1-type" evidence="1">
    <location>
        <begin position="14"/>
        <end position="70"/>
    </location>
</feature>
<evidence type="ECO:0000313" key="3">
    <source>
        <dbReference type="Proteomes" id="UP000542674"/>
    </source>
</evidence>
<dbReference type="InterPro" id="IPR001387">
    <property type="entry name" value="Cro/C1-type_HTH"/>
</dbReference>
<sequence length="268" mass="30464">MPEIPPALARLVRELKSLRLRAGQPTIETLASHIRCSRQTVSAVLNGHRLPRWEFVERFAEYCAATPDVVARLHDLWLDVHMGEDEPAVPVPFPGLDSVGVEWFDDHAAFYAAGADGIARTTSQIRTTYVHQHPPTIYRATAAERYFTAILDWARERGERTVRRIVGVRFVGGRPESSMLDWLVAHHAETRDIENYEVRVLPWSPPADGVNLMLFDDAHTFLAFSGQSKAGLSGFRVESEKFQKYFVLYYEQLWAPLESVEKFLGERA</sequence>
<dbReference type="Gene3D" id="1.10.260.40">
    <property type="entry name" value="lambda repressor-like DNA-binding domains"/>
    <property type="match status" value="1"/>
</dbReference>
<reference evidence="2 3" key="1">
    <citation type="submission" date="2020-08" db="EMBL/GenBank/DDBJ databases">
        <title>Sequencing the genomes of 1000 actinobacteria strains.</title>
        <authorList>
            <person name="Klenk H.-P."/>
        </authorList>
    </citation>
    <scope>NUCLEOTIDE SEQUENCE [LARGE SCALE GENOMIC DNA]</scope>
    <source>
        <strain evidence="2 3">DSM 45084</strain>
    </source>
</reference>
<name>A0A7W7WTJ5_9PSEU</name>
<comment type="caution">
    <text evidence="2">The sequence shown here is derived from an EMBL/GenBank/DDBJ whole genome shotgun (WGS) entry which is preliminary data.</text>
</comment>
<organism evidence="2 3">
    <name type="scientific">Saccharothrix violaceirubra</name>
    <dbReference type="NCBI Taxonomy" id="413306"/>
    <lineage>
        <taxon>Bacteria</taxon>
        <taxon>Bacillati</taxon>
        <taxon>Actinomycetota</taxon>
        <taxon>Actinomycetes</taxon>
        <taxon>Pseudonocardiales</taxon>
        <taxon>Pseudonocardiaceae</taxon>
        <taxon>Saccharothrix</taxon>
    </lineage>
</organism>
<dbReference type="Pfam" id="PF13560">
    <property type="entry name" value="HTH_31"/>
    <property type="match status" value="1"/>
</dbReference>
<dbReference type="SUPFAM" id="SSF47413">
    <property type="entry name" value="lambda repressor-like DNA-binding domains"/>
    <property type="match status" value="1"/>
</dbReference>